<evidence type="ECO:0000313" key="3">
    <source>
        <dbReference type="EMBL" id="KAI1615637.1"/>
    </source>
</evidence>
<comment type="caution">
    <text evidence="3">The sequence shown here is derived from an EMBL/GenBank/DDBJ whole genome shotgun (WGS) entry which is preliminary data.</text>
</comment>
<keyword evidence="2" id="KW-0812">Transmembrane</keyword>
<dbReference type="AlphaFoldDB" id="A0AAN6IF43"/>
<organism evidence="3 4">
    <name type="scientific">Exophiala viscosa</name>
    <dbReference type="NCBI Taxonomy" id="2486360"/>
    <lineage>
        <taxon>Eukaryota</taxon>
        <taxon>Fungi</taxon>
        <taxon>Dikarya</taxon>
        <taxon>Ascomycota</taxon>
        <taxon>Pezizomycotina</taxon>
        <taxon>Eurotiomycetes</taxon>
        <taxon>Chaetothyriomycetidae</taxon>
        <taxon>Chaetothyriales</taxon>
        <taxon>Herpotrichiellaceae</taxon>
        <taxon>Exophiala</taxon>
    </lineage>
</organism>
<keyword evidence="2" id="KW-0472">Membrane</keyword>
<sequence>MATDQVRRKRTTFFRVANVCTVLILAYSILCISSFLVAKQAVCSTTATGIYFAIAFVGDHTKQSCTAANNYQSIPTILTAGLRCYLIFRQRQNSQTISPSLALPRLDSACVAAVQCLVALWMILAGCSLLPIALRAPVCLSQPLPQWQGDLAENNWRYGLSCRLHRAVVALSVIMAVSICAVSFFDNTGRREHRRGSSYLCCYWRVSRREPKHRPAPSISSTRSASEVDKHDRLFLVPETRPSRFEHEQWLQRRNSLSSQRAIYPHKYHYYDPRSRYVVHSYAPSSRYPSTLRSVSEGRCLDLSDRSSSVMLRSSQSSGSLATLSRPTTMVGTARCRSSSTGSPGKPGRAQPRRSSASAAAHSVPDVPFLPPLPALPAPTWSPSLQHTPLSADPTIRALSMGVVLAQSQQQPQLPPRHKSRTHIHDGIPGTLPGVKLNAQANMDVLREIDGNASSPRVTAPVPPMPQKPPPTLPPPPPPALTGPKIANIPVPPLPVRAPDHFVFPQSTRQTLRQTSSPRRYRQYYNTPHVHRGTSGHRKGDATASVSNYSASSSSYGSGHAASTIGKNTCVRKT</sequence>
<reference evidence="3" key="1">
    <citation type="journal article" date="2022" name="bioRxiv">
        <title>Deciphering the potential niche of two novel black yeast fungi from a biological soil crust based on their genomes, phenotypes, and melanin regulation.</title>
        <authorList>
            <consortium name="DOE Joint Genome Institute"/>
            <person name="Carr E.C."/>
            <person name="Barton Q."/>
            <person name="Grambo S."/>
            <person name="Sullivan M."/>
            <person name="Renfro C.M."/>
            <person name="Kuo A."/>
            <person name="Pangilinan J."/>
            <person name="Lipzen A."/>
            <person name="Keymanesh K."/>
            <person name="Savage E."/>
            <person name="Barry K."/>
            <person name="Grigoriev I.V."/>
            <person name="Riekhof W.R."/>
            <person name="Harris S.S."/>
        </authorList>
    </citation>
    <scope>NUCLEOTIDE SEQUENCE</scope>
    <source>
        <strain evidence="3">JF 03-4F</strain>
    </source>
</reference>
<gene>
    <name evidence="3" type="ORF">EDD36DRAFT_417130</name>
</gene>
<protein>
    <submittedName>
        <fullName evidence="3">Uncharacterized protein</fullName>
    </submittedName>
</protein>
<feature type="transmembrane region" description="Helical" evidence="2">
    <location>
        <begin position="109"/>
        <end position="134"/>
    </location>
</feature>
<accession>A0AAN6IF43</accession>
<keyword evidence="2" id="KW-1133">Transmembrane helix</keyword>
<feature type="compositionally biased region" description="Pro residues" evidence="1">
    <location>
        <begin position="461"/>
        <end position="480"/>
    </location>
</feature>
<feature type="transmembrane region" description="Helical" evidence="2">
    <location>
        <begin position="12"/>
        <end position="38"/>
    </location>
</feature>
<evidence type="ECO:0000256" key="2">
    <source>
        <dbReference type="SAM" id="Phobius"/>
    </source>
</evidence>
<feature type="transmembrane region" description="Helical" evidence="2">
    <location>
        <begin position="164"/>
        <end position="185"/>
    </location>
</feature>
<feature type="compositionally biased region" description="Low complexity" evidence="1">
    <location>
        <begin position="542"/>
        <end position="564"/>
    </location>
</feature>
<evidence type="ECO:0000313" key="4">
    <source>
        <dbReference type="Proteomes" id="UP001203852"/>
    </source>
</evidence>
<feature type="compositionally biased region" description="Polar residues" evidence="1">
    <location>
        <begin position="327"/>
        <end position="343"/>
    </location>
</feature>
<feature type="region of interest" description="Disordered" evidence="1">
    <location>
        <begin position="307"/>
        <end position="365"/>
    </location>
</feature>
<feature type="compositionally biased region" description="Low complexity" evidence="1">
    <location>
        <begin position="355"/>
        <end position="365"/>
    </location>
</feature>
<feature type="region of interest" description="Disordered" evidence="1">
    <location>
        <begin position="508"/>
        <end position="574"/>
    </location>
</feature>
<feature type="compositionally biased region" description="Low complexity" evidence="1">
    <location>
        <begin position="307"/>
        <end position="326"/>
    </location>
</feature>
<name>A0AAN6IF43_9EURO</name>
<dbReference type="EMBL" id="MU404352">
    <property type="protein sequence ID" value="KAI1615637.1"/>
    <property type="molecule type" value="Genomic_DNA"/>
</dbReference>
<proteinExistence type="predicted"/>
<keyword evidence="4" id="KW-1185">Reference proteome</keyword>
<feature type="compositionally biased region" description="Polar residues" evidence="1">
    <location>
        <begin position="508"/>
        <end position="518"/>
    </location>
</feature>
<feature type="region of interest" description="Disordered" evidence="1">
    <location>
        <begin position="453"/>
        <end position="480"/>
    </location>
</feature>
<dbReference type="Proteomes" id="UP001203852">
    <property type="component" value="Unassembled WGS sequence"/>
</dbReference>
<evidence type="ECO:0000256" key="1">
    <source>
        <dbReference type="SAM" id="MobiDB-lite"/>
    </source>
</evidence>